<dbReference type="RefSeq" id="WP_152606837.1">
    <property type="nucleotide sequence ID" value="NZ_JSWE01000092.1"/>
</dbReference>
<keyword evidence="1" id="KW-0812">Transmembrane</keyword>
<feature type="transmembrane region" description="Helical" evidence="1">
    <location>
        <begin position="33"/>
        <end position="52"/>
    </location>
</feature>
<dbReference type="AlphaFoldDB" id="A0A0C1QNJ8"/>
<protein>
    <submittedName>
        <fullName evidence="2">Uncharacterized protein</fullName>
    </submittedName>
</protein>
<feature type="transmembrane region" description="Helical" evidence="1">
    <location>
        <begin position="7"/>
        <end position="27"/>
    </location>
</feature>
<keyword evidence="1" id="KW-0472">Membrane</keyword>
<dbReference type="OrthoDB" id="2857684at2"/>
<dbReference type="EMBL" id="JSWE01000092">
    <property type="protein sequence ID" value="KIE05628.1"/>
    <property type="molecule type" value="Genomic_DNA"/>
</dbReference>
<keyword evidence="1" id="KW-1133">Transmembrane helix</keyword>
<evidence type="ECO:0000313" key="2">
    <source>
        <dbReference type="EMBL" id="KIE05628.1"/>
    </source>
</evidence>
<dbReference type="STRING" id="86105.NF27_DP01720"/>
<name>A0A0C1QNJ8_9RICK</name>
<sequence>MRDEKFSYYFVYLTLILLSQMVLGSTIESKYDIAICACESLLTLFGMIYVFRTNCKGDSKSFIERSICLSIPITVRSSIIIALPGTLVVLLIAIYNTEAQFLENLIISLDNLPTCIVTCVLSVVYNLYFYYRLNKCIKIVAALPKAETEFNT</sequence>
<comment type="caution">
    <text evidence="2">The sequence shown here is derived from an EMBL/GenBank/DDBJ whole genome shotgun (WGS) entry which is preliminary data.</text>
</comment>
<dbReference type="Proteomes" id="UP000031258">
    <property type="component" value="Unassembled WGS sequence"/>
</dbReference>
<keyword evidence="3" id="KW-1185">Reference proteome</keyword>
<organism evidence="2 3">
    <name type="scientific">Candidatus Jidaibacter acanthamoebae</name>
    <dbReference type="NCBI Taxonomy" id="86105"/>
    <lineage>
        <taxon>Bacteria</taxon>
        <taxon>Pseudomonadati</taxon>
        <taxon>Pseudomonadota</taxon>
        <taxon>Alphaproteobacteria</taxon>
        <taxon>Rickettsiales</taxon>
        <taxon>Candidatus Midichloriaceae</taxon>
        <taxon>Candidatus Jidaibacter</taxon>
    </lineage>
</organism>
<proteinExistence type="predicted"/>
<reference evidence="2 3" key="1">
    <citation type="submission" date="2014-11" db="EMBL/GenBank/DDBJ databases">
        <title>A Rickettsiales Symbiont of Amoebae With Ancient Features.</title>
        <authorList>
            <person name="Schulz F."/>
            <person name="Martijn J."/>
            <person name="Wascher F."/>
            <person name="Kostanjsek R."/>
            <person name="Ettema T.J."/>
            <person name="Horn M."/>
        </authorList>
    </citation>
    <scope>NUCLEOTIDE SEQUENCE [LARGE SCALE GENOMIC DNA]</scope>
    <source>
        <strain evidence="2 3">UWC36</strain>
    </source>
</reference>
<evidence type="ECO:0000313" key="3">
    <source>
        <dbReference type="Proteomes" id="UP000031258"/>
    </source>
</evidence>
<evidence type="ECO:0000256" key="1">
    <source>
        <dbReference type="SAM" id="Phobius"/>
    </source>
</evidence>
<accession>A0A0C1QNJ8</accession>
<feature type="transmembrane region" description="Helical" evidence="1">
    <location>
        <begin position="73"/>
        <end position="95"/>
    </location>
</feature>
<feature type="transmembrane region" description="Helical" evidence="1">
    <location>
        <begin position="111"/>
        <end position="131"/>
    </location>
</feature>
<gene>
    <name evidence="2" type="ORF">NF27_DP01720</name>
</gene>